<dbReference type="OrthoDB" id="3932250at2759"/>
<dbReference type="GeneID" id="54409036"/>
<accession>A0A6A6A687</accession>
<proteinExistence type="predicted"/>
<dbReference type="Proteomes" id="UP000799771">
    <property type="component" value="Unassembled WGS sequence"/>
</dbReference>
<protein>
    <submittedName>
        <fullName evidence="1">Uncharacterized protein</fullName>
    </submittedName>
</protein>
<organism evidence="1 2">
    <name type="scientific">Dothidotthia symphoricarpi CBS 119687</name>
    <dbReference type="NCBI Taxonomy" id="1392245"/>
    <lineage>
        <taxon>Eukaryota</taxon>
        <taxon>Fungi</taxon>
        <taxon>Dikarya</taxon>
        <taxon>Ascomycota</taxon>
        <taxon>Pezizomycotina</taxon>
        <taxon>Dothideomycetes</taxon>
        <taxon>Pleosporomycetidae</taxon>
        <taxon>Pleosporales</taxon>
        <taxon>Dothidotthiaceae</taxon>
        <taxon>Dothidotthia</taxon>
    </lineage>
</organism>
<dbReference type="RefSeq" id="XP_033521087.1">
    <property type="nucleotide sequence ID" value="XM_033668604.1"/>
</dbReference>
<dbReference type="EMBL" id="ML977512">
    <property type="protein sequence ID" value="KAF2126695.1"/>
    <property type="molecule type" value="Genomic_DNA"/>
</dbReference>
<sequence length="80" mass="8585">MFPRILTRLPAAARAVRYNSSSSSSPAARVIEMAARAERPTTAEISVPLLWAATAGLAFTAWNRMDERGAAGNVEKLLVV</sequence>
<keyword evidence="2" id="KW-1185">Reference proteome</keyword>
<evidence type="ECO:0000313" key="2">
    <source>
        <dbReference type="Proteomes" id="UP000799771"/>
    </source>
</evidence>
<name>A0A6A6A687_9PLEO</name>
<gene>
    <name evidence="1" type="ORF">P153DRAFT_368764</name>
</gene>
<dbReference type="AlphaFoldDB" id="A0A6A6A687"/>
<reference evidence="1" key="1">
    <citation type="journal article" date="2020" name="Stud. Mycol.">
        <title>101 Dothideomycetes genomes: a test case for predicting lifestyles and emergence of pathogens.</title>
        <authorList>
            <person name="Haridas S."/>
            <person name="Albert R."/>
            <person name="Binder M."/>
            <person name="Bloem J."/>
            <person name="Labutti K."/>
            <person name="Salamov A."/>
            <person name="Andreopoulos B."/>
            <person name="Baker S."/>
            <person name="Barry K."/>
            <person name="Bills G."/>
            <person name="Bluhm B."/>
            <person name="Cannon C."/>
            <person name="Castanera R."/>
            <person name="Culley D."/>
            <person name="Daum C."/>
            <person name="Ezra D."/>
            <person name="Gonzalez J."/>
            <person name="Henrissat B."/>
            <person name="Kuo A."/>
            <person name="Liang C."/>
            <person name="Lipzen A."/>
            <person name="Lutzoni F."/>
            <person name="Magnuson J."/>
            <person name="Mondo S."/>
            <person name="Nolan M."/>
            <person name="Ohm R."/>
            <person name="Pangilinan J."/>
            <person name="Park H.-J."/>
            <person name="Ramirez L."/>
            <person name="Alfaro M."/>
            <person name="Sun H."/>
            <person name="Tritt A."/>
            <person name="Yoshinaga Y."/>
            <person name="Zwiers L.-H."/>
            <person name="Turgeon B."/>
            <person name="Goodwin S."/>
            <person name="Spatafora J."/>
            <person name="Crous P."/>
            <person name="Grigoriev I."/>
        </authorList>
    </citation>
    <scope>NUCLEOTIDE SEQUENCE</scope>
    <source>
        <strain evidence="1">CBS 119687</strain>
    </source>
</reference>
<evidence type="ECO:0000313" key="1">
    <source>
        <dbReference type="EMBL" id="KAF2126695.1"/>
    </source>
</evidence>